<evidence type="ECO:0000313" key="1">
    <source>
        <dbReference type="EMBL" id="RNB79761.1"/>
    </source>
</evidence>
<reference evidence="1 2" key="1">
    <citation type="submission" date="2018-10" db="EMBL/GenBank/DDBJ databases">
        <title>Phylogenomics of Brevibacillus.</title>
        <authorList>
            <person name="Dunlap C."/>
        </authorList>
    </citation>
    <scope>NUCLEOTIDE SEQUENCE [LARGE SCALE GENOMIC DNA]</scope>
    <source>
        <strain evidence="1 2">JCM 15716</strain>
    </source>
</reference>
<dbReference type="GO" id="GO:0046983">
    <property type="term" value="F:protein dimerization activity"/>
    <property type="evidence" value="ECO:0007669"/>
    <property type="project" value="InterPro"/>
</dbReference>
<gene>
    <name evidence="1" type="ORF">EDM56_28530</name>
</gene>
<dbReference type="OrthoDB" id="2472172at2"/>
<dbReference type="GO" id="GO:0043937">
    <property type="term" value="P:regulation of sporulation"/>
    <property type="evidence" value="ECO:0007669"/>
    <property type="project" value="InterPro"/>
</dbReference>
<sequence length="53" mass="6206">MSKHMVFDEIEALRKKMNDQYKKHSAITPELLDLSVKLDQLLNQLPSSVRKTH</sequence>
<dbReference type="Pfam" id="PF09388">
    <property type="entry name" value="SpoOE-like"/>
    <property type="match status" value="1"/>
</dbReference>
<comment type="caution">
    <text evidence="1">The sequence shown here is derived from an EMBL/GenBank/DDBJ whole genome shotgun (WGS) entry which is preliminary data.</text>
</comment>
<accession>A0A3M8CWK5</accession>
<proteinExistence type="predicted"/>
<dbReference type="RefSeq" id="WP_122921338.1">
    <property type="nucleotide sequence ID" value="NZ_RHHQ01000027.1"/>
</dbReference>
<dbReference type="Gene3D" id="4.10.280.10">
    <property type="entry name" value="Helix-loop-helix DNA-binding domain"/>
    <property type="match status" value="1"/>
</dbReference>
<dbReference type="InterPro" id="IPR037208">
    <property type="entry name" value="Spo0E-like_sf"/>
</dbReference>
<name>A0A3M8CWK5_9BACL</name>
<dbReference type="Proteomes" id="UP000271031">
    <property type="component" value="Unassembled WGS sequence"/>
</dbReference>
<protein>
    <submittedName>
        <fullName evidence="1">Aspartyl-phosphate phosphatase Spo0E family protein</fullName>
    </submittedName>
</protein>
<evidence type="ECO:0000313" key="2">
    <source>
        <dbReference type="Proteomes" id="UP000271031"/>
    </source>
</evidence>
<dbReference type="EMBL" id="RHHQ01000027">
    <property type="protein sequence ID" value="RNB79761.1"/>
    <property type="molecule type" value="Genomic_DNA"/>
</dbReference>
<dbReference type="InterPro" id="IPR018540">
    <property type="entry name" value="Spo0E-like"/>
</dbReference>
<dbReference type="AlphaFoldDB" id="A0A3M8CWK5"/>
<dbReference type="SUPFAM" id="SSF140500">
    <property type="entry name" value="BAS1536-like"/>
    <property type="match status" value="1"/>
</dbReference>
<dbReference type="InterPro" id="IPR036638">
    <property type="entry name" value="HLH_DNA-bd_sf"/>
</dbReference>
<keyword evidence="2" id="KW-1185">Reference proteome</keyword>
<organism evidence="1 2">
    <name type="scientific">Brevibacillus fluminis</name>
    <dbReference type="NCBI Taxonomy" id="511487"/>
    <lineage>
        <taxon>Bacteria</taxon>
        <taxon>Bacillati</taxon>
        <taxon>Bacillota</taxon>
        <taxon>Bacilli</taxon>
        <taxon>Bacillales</taxon>
        <taxon>Paenibacillaceae</taxon>
        <taxon>Brevibacillus</taxon>
    </lineage>
</organism>